<dbReference type="PANTHER" id="PTHR30336">
    <property type="entry name" value="INNER MEMBRANE PROTEIN, PROBABLE PERMEASE"/>
    <property type="match status" value="1"/>
</dbReference>
<organism evidence="2 3">
    <name type="scientific">Vibrio azureus NBRC 104587</name>
    <dbReference type="NCBI Taxonomy" id="1219077"/>
    <lineage>
        <taxon>Bacteria</taxon>
        <taxon>Pseudomonadati</taxon>
        <taxon>Pseudomonadota</taxon>
        <taxon>Gammaproteobacteria</taxon>
        <taxon>Vibrionales</taxon>
        <taxon>Vibrionaceae</taxon>
        <taxon>Vibrio</taxon>
    </lineage>
</organism>
<dbReference type="eggNOG" id="COG1434">
    <property type="taxonomic scope" value="Bacteria"/>
</dbReference>
<evidence type="ECO:0000313" key="2">
    <source>
        <dbReference type="EMBL" id="GAD77246.1"/>
    </source>
</evidence>
<protein>
    <recommendedName>
        <fullName evidence="1">DUF218 domain-containing protein</fullName>
    </recommendedName>
</protein>
<dbReference type="InterPro" id="IPR014729">
    <property type="entry name" value="Rossmann-like_a/b/a_fold"/>
</dbReference>
<dbReference type="Pfam" id="PF02698">
    <property type="entry name" value="DUF218"/>
    <property type="match status" value="1"/>
</dbReference>
<dbReference type="InterPro" id="IPR003848">
    <property type="entry name" value="DUF218"/>
</dbReference>
<sequence length="285" mass="31717">MKRKKVLLVLGKRLVRGNLTAEGRSRVEALIEMMPKLCAETTTVIFCGGKTVGQAVSEADAMFWYYQQLINHSQSRLPKLPILLENQSVNTVQNIQNAAALLIQNGFANSGDTIDVSLLSNDYHLARLIEIQTLLDEQGLLRLFQLHCAQANITANIPLDIEQHIGVPYPNKGAQAEAFLACEALTTYRVYLQGVKNQAFQRPLAEVQHQPLSIAKKAIKQLLLMPLDDHAHEHVIQLAKAIDQTAFTFSAEEINVALAVIDPILTMLNRRFDPESIASLYGKLR</sequence>
<accession>U3ABD7</accession>
<gene>
    <name evidence="2" type="ORF">VAZ01S_067_00050</name>
</gene>
<evidence type="ECO:0000313" key="3">
    <source>
        <dbReference type="Proteomes" id="UP000016567"/>
    </source>
</evidence>
<dbReference type="OrthoDB" id="5906508at2"/>
<keyword evidence="3" id="KW-1185">Reference proteome</keyword>
<dbReference type="PANTHER" id="PTHR30336:SF20">
    <property type="entry name" value="DUF218 DOMAIN-CONTAINING PROTEIN"/>
    <property type="match status" value="1"/>
</dbReference>
<dbReference type="RefSeq" id="WP_021710986.1">
    <property type="nucleotide sequence ID" value="NZ_BAOB01000260.1"/>
</dbReference>
<feature type="domain" description="DUF218" evidence="1">
    <location>
        <begin position="6"/>
        <end position="130"/>
    </location>
</feature>
<dbReference type="CDD" id="cd06259">
    <property type="entry name" value="YdcF-like"/>
    <property type="match status" value="1"/>
</dbReference>
<dbReference type="InterPro" id="IPR051599">
    <property type="entry name" value="Cell_Envelope_Assoc"/>
</dbReference>
<evidence type="ECO:0000259" key="1">
    <source>
        <dbReference type="Pfam" id="PF02698"/>
    </source>
</evidence>
<reference evidence="2 3" key="1">
    <citation type="submission" date="2013-09" db="EMBL/GenBank/DDBJ databases">
        <title>Whole genome shotgun sequence of Vibrio azureus NBRC 104587.</title>
        <authorList>
            <person name="Isaki S."/>
            <person name="Hosoyama A."/>
            <person name="Numata M."/>
            <person name="Hashimoto M."/>
            <person name="Hosoyama Y."/>
            <person name="Tsuchikane K."/>
            <person name="Noguchi M."/>
            <person name="Hirakata S."/>
            <person name="Ichikawa N."/>
            <person name="Ohji S."/>
            <person name="Yamazoe A."/>
            <person name="Fujita N."/>
        </authorList>
    </citation>
    <scope>NUCLEOTIDE SEQUENCE [LARGE SCALE GENOMIC DNA]</scope>
    <source>
        <strain evidence="2 3">NBRC 104587</strain>
    </source>
</reference>
<dbReference type="GO" id="GO:0005886">
    <property type="term" value="C:plasma membrane"/>
    <property type="evidence" value="ECO:0007669"/>
    <property type="project" value="TreeGrafter"/>
</dbReference>
<dbReference type="AlphaFoldDB" id="U3ABD7"/>
<dbReference type="EMBL" id="BATL01000067">
    <property type="protein sequence ID" value="GAD77246.1"/>
    <property type="molecule type" value="Genomic_DNA"/>
</dbReference>
<name>U3ABD7_9VIBR</name>
<proteinExistence type="predicted"/>
<dbReference type="Proteomes" id="UP000016567">
    <property type="component" value="Unassembled WGS sequence"/>
</dbReference>
<comment type="caution">
    <text evidence="2">The sequence shown here is derived from an EMBL/GenBank/DDBJ whole genome shotgun (WGS) entry which is preliminary data.</text>
</comment>
<dbReference type="Gene3D" id="3.40.50.620">
    <property type="entry name" value="HUPs"/>
    <property type="match status" value="1"/>
</dbReference>